<reference evidence="4 6" key="3">
    <citation type="journal article" date="2015" name="BMC Genomics">
        <title>The completed genome sequence of the pathogenic ascomycete fungus Fusarium graminearum.</title>
        <authorList>
            <person name="King R."/>
            <person name="Urban M."/>
            <person name="Hammond-Kosack M.C."/>
            <person name="Hassani-Pak K."/>
            <person name="Hammond-Kosack K.E."/>
        </authorList>
    </citation>
    <scope>NUCLEOTIDE SEQUENCE [LARGE SCALE GENOMIC DNA]</scope>
    <source>
        <strain evidence="6">ATCC MYA-4620 / CBS 123657 / FGSC 9075 / NRRL 31084 / PH-1</strain>
        <strain evidence="4">PH-1</strain>
    </source>
</reference>
<feature type="chain" id="PRO_5010018678" evidence="2">
    <location>
        <begin position="20"/>
        <end position="865"/>
    </location>
</feature>
<dbReference type="VEuPathDB" id="FungiDB:FGRAMPH1_01G13803"/>
<accession>A0A0E0S5C9</accession>
<reference evidence="5" key="4">
    <citation type="submission" date="2017-01" db="UniProtKB">
        <authorList>
            <consortium name="EnsemblFungi"/>
        </authorList>
    </citation>
    <scope>IDENTIFICATION</scope>
    <source>
        <strain evidence="5">PH-1 / ATCC MYA-4620 / FGSC 9075 / NRRL 31084</strain>
    </source>
</reference>
<sequence length="865" mass="93581">MRIFNIIIALALSWVVVSSAPTYDGFDIVWQDTFEGPAGSLPDRSKWIMQDWYKDLNGDWQTYTTSPKNQQLTGDGSLLIIPLRDSSATKGWTSGRLESVYTFTPAPGARTIAEASIRLGSAPPSGKQGIWPAFWLLGDSHRKGTLIWPTCGEIDIMENVNGETKTQGVIHCDKNPDGICNENNGIAGATRLADSGQDFHTYTAVIDRTPGDWRDESVSFYLDGVQYHQVTGDRIGNEEVWGKVAHNLIHFILNVAVGGEWPGDPDESTMDGLANAIEVEYVAHYQSTGSGGSPAYQGGESGYKNGGYGEVVEPVYPQPRPPSTFPEYPMPTTSNDGEGFSILEVADHPGLYHIPGVPGFREVKGHPGLYETPDNKRYQVPELPGLREVPGRPGFYQVYGAEDSSLNYPPRHKTPTHHNFPIPEEPPRHDQSQYNSFPSPKSDGYYRPPHSSGDRYYGGSGSRESSDDRYYGGSGHRESTIVGYPGGSTHADHTGSRPAPVPGRMTDTDRMNQLPPMNPTRGRYGSHAEHFQETSHQAPWPPHRFQDGYSQAPESAPQYPHGAYQQSHDSSIVYCSAPSAGDPNHGTYGRPGGWGPATGKPCPDGATSRMKARQISPPNDEGEVESKVNSTSSKPGMPYRFKTPGYPPAPASDAIAPSIVTPGEYGGVQAKDKGKYLDARADSPGMRYRFKTPGYQPAPAPDAVAPPTVTPGGFGGVQAGDKDKYLDRRTDALGMPDLFKTPGYPPAPEENAVAPTTVTLGEYGGVQAKDKAKYLGTHADAPKMPYRFKTPGYPPAPEADAVAPPTVTPGEYGGVQAKDKAKYLDPREVDEPTPVSSQGTSRYGISRDASVLAFVSAFVALLILF</sequence>
<dbReference type="eggNOG" id="ENOG502S1W9">
    <property type="taxonomic scope" value="Eukaryota"/>
</dbReference>
<evidence type="ECO:0000313" key="4">
    <source>
        <dbReference type="EMBL" id="CEF78704.1"/>
    </source>
</evidence>
<feature type="region of interest" description="Disordered" evidence="1">
    <location>
        <begin position="365"/>
        <end position="671"/>
    </location>
</feature>
<reference evidence="5 6" key="2">
    <citation type="journal article" date="2010" name="Nature">
        <title>Comparative genomics reveals mobile pathogenicity chromosomes in Fusarium.</title>
        <authorList>
            <person name="Ma L.J."/>
            <person name="van der Does H.C."/>
            <person name="Borkovich K.A."/>
            <person name="Coleman J.J."/>
            <person name="Daboussi M.J."/>
            <person name="Di Pietro A."/>
            <person name="Dufresne M."/>
            <person name="Freitag M."/>
            <person name="Grabherr M."/>
            <person name="Henrissat B."/>
            <person name="Houterman P.M."/>
            <person name="Kang S."/>
            <person name="Shim W.B."/>
            <person name="Woloshuk C."/>
            <person name="Xie X."/>
            <person name="Xu J.R."/>
            <person name="Antoniw J."/>
            <person name="Baker S.E."/>
            <person name="Bluhm B.H."/>
            <person name="Breakspear A."/>
            <person name="Brown D.W."/>
            <person name="Butchko R.A."/>
            <person name="Chapman S."/>
            <person name="Coulson R."/>
            <person name="Coutinho P.M."/>
            <person name="Danchin E.G."/>
            <person name="Diener A."/>
            <person name="Gale L.R."/>
            <person name="Gardiner D.M."/>
            <person name="Goff S."/>
            <person name="Hammond-Kosack K.E."/>
            <person name="Hilburn K."/>
            <person name="Hua-Van A."/>
            <person name="Jonkers W."/>
            <person name="Kazan K."/>
            <person name="Kodira C.D."/>
            <person name="Koehrsen M."/>
            <person name="Kumar L."/>
            <person name="Lee Y.H."/>
            <person name="Li L."/>
            <person name="Manners J.M."/>
            <person name="Miranda-Saavedra D."/>
            <person name="Mukherjee M."/>
            <person name="Park G."/>
            <person name="Park J."/>
            <person name="Park S.Y."/>
            <person name="Proctor R.H."/>
            <person name="Regev A."/>
            <person name="Ruiz-Roldan M.C."/>
            <person name="Sain D."/>
            <person name="Sakthikumar S."/>
            <person name="Sykes S."/>
            <person name="Schwartz D.C."/>
            <person name="Turgeon B.G."/>
            <person name="Wapinski I."/>
            <person name="Yoder O."/>
            <person name="Young S."/>
            <person name="Zeng Q."/>
            <person name="Zhou S."/>
            <person name="Galagan J."/>
            <person name="Cuomo C.A."/>
            <person name="Kistler H.C."/>
            <person name="Rep M."/>
        </authorList>
    </citation>
    <scope>GENOME REANNOTATION</scope>
    <source>
        <strain evidence="6">ATCC MYA-4620 / CBS 123657 / FGSC 9075 / NRRL 31084 / PH-1</strain>
        <strain evidence="5">PH-1 / ATCC MYA-4620 / FGSC 9075 / NRRL 31084</strain>
    </source>
</reference>
<evidence type="ECO:0000259" key="3">
    <source>
        <dbReference type="PROSITE" id="PS51762"/>
    </source>
</evidence>
<dbReference type="EnsemblFungi" id="CEF78704">
    <property type="protein sequence ID" value="CEF78704"/>
    <property type="gene ID" value="FGRRES_03827_M"/>
</dbReference>
<dbReference type="InterPro" id="IPR000757">
    <property type="entry name" value="Beta-glucanase-like"/>
</dbReference>
<dbReference type="GO" id="GO:0005975">
    <property type="term" value="P:carbohydrate metabolic process"/>
    <property type="evidence" value="ECO:0007669"/>
    <property type="project" value="InterPro"/>
</dbReference>
<name>A0A098DID0_GIBZE</name>
<dbReference type="Gene3D" id="2.60.120.200">
    <property type="match status" value="1"/>
</dbReference>
<keyword evidence="2" id="KW-0732">Signal</keyword>
<feature type="region of interest" description="Disordered" evidence="1">
    <location>
        <begin position="785"/>
        <end position="816"/>
    </location>
</feature>
<dbReference type="Pfam" id="PF26113">
    <property type="entry name" value="GH16_XgeA"/>
    <property type="match status" value="1"/>
</dbReference>
<dbReference type="Proteomes" id="UP000070720">
    <property type="component" value="Chromosome 2"/>
</dbReference>
<dbReference type="GO" id="GO:0004553">
    <property type="term" value="F:hydrolase activity, hydrolyzing O-glycosyl compounds"/>
    <property type="evidence" value="ECO:0007669"/>
    <property type="project" value="InterPro"/>
</dbReference>
<dbReference type="SUPFAM" id="SSF49899">
    <property type="entry name" value="Concanavalin A-like lectins/glucanases"/>
    <property type="match status" value="1"/>
</dbReference>
<feature type="signal peptide" evidence="2">
    <location>
        <begin position="1"/>
        <end position="19"/>
    </location>
</feature>
<evidence type="ECO:0000313" key="6">
    <source>
        <dbReference type="Proteomes" id="UP000070720"/>
    </source>
</evidence>
<accession>A0A098DID0</accession>
<feature type="compositionally biased region" description="Basic and acidic residues" evidence="1">
    <location>
        <begin position="464"/>
        <end position="479"/>
    </location>
</feature>
<dbReference type="InterPro" id="IPR013320">
    <property type="entry name" value="ConA-like_dom_sf"/>
</dbReference>
<dbReference type="InterPro" id="IPR050546">
    <property type="entry name" value="Glycosyl_Hydrlase_16"/>
</dbReference>
<evidence type="ECO:0000256" key="2">
    <source>
        <dbReference type="SAM" id="SignalP"/>
    </source>
</evidence>
<dbReference type="CDD" id="cd02182">
    <property type="entry name" value="GH16_Strep_laminarinase_like"/>
    <property type="match status" value="1"/>
</dbReference>
<dbReference type="STRING" id="229533.A0A098DID0"/>
<gene>
    <name evidence="5" type="primary">FG03827.1</name>
    <name evidence="4" type="ORF">FGRAMPH1_01T13803</name>
</gene>
<dbReference type="PROSITE" id="PS51762">
    <property type="entry name" value="GH16_2"/>
    <property type="match status" value="1"/>
</dbReference>
<evidence type="ECO:0000313" key="5">
    <source>
        <dbReference type="EnsemblFungi" id="CEF78704"/>
    </source>
</evidence>
<dbReference type="InParanoid" id="A0A098DID0"/>
<feature type="compositionally biased region" description="Low complexity" evidence="1">
    <location>
        <begin position="798"/>
        <end position="809"/>
    </location>
</feature>
<feature type="region of interest" description="Disordered" evidence="1">
    <location>
        <begin position="685"/>
        <end position="751"/>
    </location>
</feature>
<keyword evidence="6" id="KW-1185">Reference proteome</keyword>
<reference evidence="5 6" key="1">
    <citation type="journal article" date="2007" name="Science">
        <title>The Fusarium graminearum genome reveals a link between localized polymorphism and pathogen specialization.</title>
        <authorList>
            <person name="Cuomo C.A."/>
            <person name="Gueldener U."/>
            <person name="Xu J.-R."/>
            <person name="Trail F."/>
            <person name="Turgeon B.G."/>
            <person name="Di Pietro A."/>
            <person name="Walton J.D."/>
            <person name="Ma L.-J."/>
            <person name="Baker S.E."/>
            <person name="Rep M."/>
            <person name="Adam G."/>
            <person name="Antoniw J."/>
            <person name="Baldwin T."/>
            <person name="Calvo S.E."/>
            <person name="Chang Y.-L."/>
            <person name="DeCaprio D."/>
            <person name="Gale L.R."/>
            <person name="Gnerre S."/>
            <person name="Goswami R.S."/>
            <person name="Hammond-Kosack K."/>
            <person name="Harris L.J."/>
            <person name="Hilburn K."/>
            <person name="Kennell J.C."/>
            <person name="Kroken S."/>
            <person name="Magnuson J.K."/>
            <person name="Mannhaupt G."/>
            <person name="Mauceli E.W."/>
            <person name="Mewes H.-W."/>
            <person name="Mitterbauer R."/>
            <person name="Muehlbauer G."/>
            <person name="Muensterkoetter M."/>
            <person name="Nelson D."/>
            <person name="O'Donnell K."/>
            <person name="Ouellet T."/>
            <person name="Qi W."/>
            <person name="Quesneville H."/>
            <person name="Roncero M.I.G."/>
            <person name="Seong K.-Y."/>
            <person name="Tetko I.V."/>
            <person name="Urban M."/>
            <person name="Waalwijk C."/>
            <person name="Ward T.J."/>
            <person name="Yao J."/>
            <person name="Birren B.W."/>
            <person name="Kistler H.C."/>
        </authorList>
    </citation>
    <scope>NUCLEOTIDE SEQUENCE [LARGE SCALE GENOMIC DNA]</scope>
    <source>
        <strain evidence="6">ATCC MYA-4620 / CBS 123657 / FGSC 9075 / NRRL 31084 / PH-1</strain>
        <strain evidence="5">PH-1 / ATCC MYA-4620 / FGSC 9075 / NRRL 31084</strain>
    </source>
</reference>
<feature type="compositionally biased region" description="Low complexity" evidence="1">
    <location>
        <begin position="701"/>
        <end position="711"/>
    </location>
</feature>
<dbReference type="EMBL" id="HG970333">
    <property type="protein sequence ID" value="CEF78704.1"/>
    <property type="molecule type" value="Genomic_DNA"/>
</dbReference>
<feature type="domain" description="GH16" evidence="3">
    <location>
        <begin position="15"/>
        <end position="290"/>
    </location>
</feature>
<organism evidence="4 6">
    <name type="scientific">Gibberella zeae (strain ATCC MYA-4620 / CBS 123657 / FGSC 9075 / NRRL 31084 / PH-1)</name>
    <name type="common">Wheat head blight fungus</name>
    <name type="synonym">Fusarium graminearum</name>
    <dbReference type="NCBI Taxonomy" id="229533"/>
    <lineage>
        <taxon>Eukaryota</taxon>
        <taxon>Fungi</taxon>
        <taxon>Dikarya</taxon>
        <taxon>Ascomycota</taxon>
        <taxon>Pezizomycotina</taxon>
        <taxon>Sordariomycetes</taxon>
        <taxon>Hypocreomycetidae</taxon>
        <taxon>Hypocreales</taxon>
        <taxon>Nectriaceae</taxon>
        <taxon>Fusarium</taxon>
    </lineage>
</organism>
<evidence type="ECO:0000256" key="1">
    <source>
        <dbReference type="SAM" id="MobiDB-lite"/>
    </source>
</evidence>
<dbReference type="AlphaFoldDB" id="A0A098DID0"/>
<dbReference type="PANTHER" id="PTHR10963:SF60">
    <property type="entry name" value="GRAM-NEGATIVE BACTERIA-BINDING PROTEIN 1-RELATED"/>
    <property type="match status" value="1"/>
</dbReference>
<dbReference type="PANTHER" id="PTHR10963">
    <property type="entry name" value="GLYCOSYL HYDROLASE-RELATED"/>
    <property type="match status" value="1"/>
</dbReference>
<protein>
    <submittedName>
        <fullName evidence="4">Chromosome 2, complete genome</fullName>
    </submittedName>
</protein>
<feature type="compositionally biased region" description="Basic and acidic residues" evidence="1">
    <location>
        <begin position="720"/>
        <end position="731"/>
    </location>
</feature>
<proteinExistence type="predicted"/>